<comment type="catalytic activity">
    <reaction evidence="11 12">
        <text>phosphoenolpyruvate + UDP-N-acetyl-alpha-D-glucosamine = UDP-N-acetyl-3-O-(1-carboxyvinyl)-alpha-D-glucosamine + phosphate</text>
        <dbReference type="Rhea" id="RHEA:18681"/>
        <dbReference type="ChEBI" id="CHEBI:43474"/>
        <dbReference type="ChEBI" id="CHEBI:57705"/>
        <dbReference type="ChEBI" id="CHEBI:58702"/>
        <dbReference type="ChEBI" id="CHEBI:68483"/>
        <dbReference type="EC" id="2.5.1.7"/>
    </reaction>
</comment>
<keyword evidence="5 12" id="KW-0808">Transferase</keyword>
<dbReference type="EC" id="2.5.1.7" evidence="12"/>
<dbReference type="NCBIfam" id="NF006873">
    <property type="entry name" value="PRK09369.1"/>
    <property type="match status" value="1"/>
</dbReference>
<keyword evidence="6 12" id="KW-0133">Cell shape</keyword>
<protein>
    <recommendedName>
        <fullName evidence="12">UDP-N-acetylglucosamine 1-carboxyvinyltransferase</fullName>
        <ecNumber evidence="12">2.5.1.7</ecNumber>
    </recommendedName>
    <alternativeName>
        <fullName evidence="12">Enoylpyruvate transferase</fullName>
    </alternativeName>
    <alternativeName>
        <fullName evidence="12">UDP-N-acetylglucosamine enolpyruvyl transferase</fullName>
        <shortName evidence="12">EPT</shortName>
    </alternativeName>
</protein>
<dbReference type="InterPro" id="IPR036968">
    <property type="entry name" value="Enolpyruvate_Tfrase_sf"/>
</dbReference>
<dbReference type="PANTHER" id="PTHR43783">
    <property type="entry name" value="UDP-N-ACETYLGLUCOSAMINE 1-CARBOXYVINYLTRANSFERASE"/>
    <property type="match status" value="1"/>
</dbReference>
<comment type="caution">
    <text evidence="12">Lacks conserved residue(s) required for the propagation of feature annotation.</text>
</comment>
<dbReference type="PANTHER" id="PTHR43783:SF1">
    <property type="entry name" value="UDP-N-ACETYLGLUCOSAMINE 1-CARBOXYVINYLTRANSFERASE"/>
    <property type="match status" value="1"/>
</dbReference>
<comment type="function">
    <text evidence="12">Cell wall formation. Adds enolpyruvyl to UDP-N-acetylglucosamine.</text>
</comment>
<evidence type="ECO:0000256" key="9">
    <source>
        <dbReference type="ARBA" id="ARBA00023316"/>
    </source>
</evidence>
<comment type="pathway">
    <text evidence="2 12">Cell wall biogenesis; peptidoglycan biosynthesis.</text>
</comment>
<evidence type="ECO:0000256" key="3">
    <source>
        <dbReference type="ARBA" id="ARBA00022490"/>
    </source>
</evidence>
<feature type="modified residue" description="2-(S-cysteinyl)pyruvic acid O-phosphothioketal" evidence="12">
    <location>
        <position position="117"/>
    </location>
</feature>
<comment type="similarity">
    <text evidence="10 12">Belongs to the EPSP synthase family. MurA subfamily.</text>
</comment>
<feature type="binding site" evidence="12">
    <location>
        <position position="306"/>
    </location>
    <ligand>
        <name>UDP-N-acetyl-alpha-D-glucosamine</name>
        <dbReference type="ChEBI" id="CHEBI:57705"/>
    </ligand>
</feature>
<evidence type="ECO:0000256" key="8">
    <source>
        <dbReference type="ARBA" id="ARBA00023306"/>
    </source>
</evidence>
<feature type="binding site" evidence="12">
    <location>
        <begin position="122"/>
        <end position="126"/>
    </location>
    <ligand>
        <name>UDP-N-acetyl-alpha-D-glucosamine</name>
        <dbReference type="ChEBI" id="CHEBI:57705"/>
    </ligand>
</feature>
<dbReference type="EMBL" id="JAGDQJ010000004">
    <property type="protein sequence ID" value="MBO1624013.1"/>
    <property type="molecule type" value="Genomic_DNA"/>
</dbReference>
<sequence length="434" mass="46832">MEKIIVRGGKRLNGTVRVEGAKNAVLPIIAAALLASDGKNVLSEVPVLSDVYTINEVLRHLNAEVVFENNQVTIDASKELNIEAPFEYVRKMRASVQVMGPLLARNGRARIALPGGCAIGSRPIDQHLKGFEAMGAKVKVGNGFVEAYVDGQLEGAKIYLDFPSVGATENIMSAATLAKGTTILENAAKEPEIVDLANFLNAMGAKVRGAGTGTIRIEGVDKLYGAHHSIIPDRIEAGTFMVAAAITGGDILIENAVPEHLRSVTAKMEEMGVKVIEENEGVRVIGPDKLKAVDIKTMPHPGFPTDMQSQMMALLLHADGTSMITETVFENRFMHVEEFRRMNADIKIEGRSVIMNGPNNLQGAEVSATDLRAAAALILAGLVSEGYTRVTELKHLDRGYVNFHKKLAALGATIERVNEKVEEVKEQQISDLHA</sequence>
<dbReference type="InterPro" id="IPR001986">
    <property type="entry name" value="Enolpyruvate_Tfrase_dom"/>
</dbReference>
<evidence type="ECO:0000256" key="12">
    <source>
        <dbReference type="HAMAP-Rule" id="MF_00111"/>
    </source>
</evidence>
<keyword evidence="4 12" id="KW-0132">Cell division</keyword>
<dbReference type="RefSeq" id="WP_026591877.1">
    <property type="nucleotide sequence ID" value="NZ_JAGDQJ010000004.1"/>
</dbReference>
<dbReference type="Gene3D" id="3.65.10.10">
    <property type="entry name" value="Enolpyruvate transferase domain"/>
    <property type="match status" value="2"/>
</dbReference>
<organism evidence="14 15">
    <name type="scientific">Bacillus arachidis</name>
    <dbReference type="NCBI Taxonomy" id="2819290"/>
    <lineage>
        <taxon>Bacteria</taxon>
        <taxon>Bacillati</taxon>
        <taxon>Bacillota</taxon>
        <taxon>Bacilli</taxon>
        <taxon>Bacillales</taxon>
        <taxon>Bacillaceae</taxon>
        <taxon>Bacillus</taxon>
    </lineage>
</organism>
<proteinExistence type="inferred from homology"/>
<evidence type="ECO:0000256" key="1">
    <source>
        <dbReference type="ARBA" id="ARBA00004496"/>
    </source>
</evidence>
<keyword evidence="3 12" id="KW-0963">Cytoplasm</keyword>
<feature type="active site" description="Proton donor" evidence="12">
    <location>
        <position position="117"/>
    </location>
</feature>
<keyword evidence="12" id="KW-0670">Pyruvate</keyword>
<evidence type="ECO:0000256" key="11">
    <source>
        <dbReference type="ARBA" id="ARBA00047527"/>
    </source>
</evidence>
<dbReference type="NCBIfam" id="NF009470">
    <property type="entry name" value="PRK12830.1"/>
    <property type="match status" value="1"/>
</dbReference>
<dbReference type="SUPFAM" id="SSF55205">
    <property type="entry name" value="EPT/RTPC-like"/>
    <property type="match status" value="1"/>
</dbReference>
<dbReference type="InterPro" id="IPR050068">
    <property type="entry name" value="MurA_subfamily"/>
</dbReference>
<evidence type="ECO:0000256" key="2">
    <source>
        <dbReference type="ARBA" id="ARBA00004752"/>
    </source>
</evidence>
<dbReference type="InterPro" id="IPR013792">
    <property type="entry name" value="RNA3'P_cycl/enolpyr_Trfase_a/b"/>
</dbReference>
<dbReference type="HAMAP" id="MF_00111">
    <property type="entry name" value="MurA"/>
    <property type="match status" value="1"/>
</dbReference>
<dbReference type="GO" id="GO:0008760">
    <property type="term" value="F:UDP-N-acetylglucosamine 1-carboxyvinyltransferase activity"/>
    <property type="evidence" value="ECO:0007669"/>
    <property type="project" value="UniProtKB-EC"/>
</dbReference>
<accession>A0ABS3NSU4</accession>
<dbReference type="CDD" id="cd01555">
    <property type="entry name" value="UdpNAET"/>
    <property type="match status" value="1"/>
</dbReference>
<evidence type="ECO:0000256" key="4">
    <source>
        <dbReference type="ARBA" id="ARBA00022618"/>
    </source>
</evidence>
<gene>
    <name evidence="12 14" type="primary">murA</name>
    <name evidence="14" type="ORF">J4P90_01910</name>
</gene>
<comment type="caution">
    <text evidence="14">The sequence shown here is derived from an EMBL/GenBank/DDBJ whole genome shotgun (WGS) entry which is preliminary data.</text>
</comment>
<evidence type="ECO:0000313" key="14">
    <source>
        <dbReference type="EMBL" id="MBO1624013.1"/>
    </source>
</evidence>
<keyword evidence="7 12" id="KW-0573">Peptidoglycan synthesis</keyword>
<reference evidence="14 15" key="1">
    <citation type="submission" date="2021-03" db="EMBL/GenBank/DDBJ databases">
        <title>Identification of novel Bacillus strains.</title>
        <authorList>
            <person name="Xiao Z."/>
            <person name="Li Y."/>
            <person name="Shen J."/>
        </authorList>
    </citation>
    <scope>NUCLEOTIDE SEQUENCE [LARGE SCALE GENOMIC DNA]</scope>
    <source>
        <strain evidence="14 15">SY8</strain>
    </source>
</reference>
<comment type="subcellular location">
    <subcellularLocation>
        <location evidence="1 12">Cytoplasm</location>
    </subcellularLocation>
</comment>
<keyword evidence="9 12" id="KW-0961">Cell wall biogenesis/degradation</keyword>
<evidence type="ECO:0000256" key="6">
    <source>
        <dbReference type="ARBA" id="ARBA00022960"/>
    </source>
</evidence>
<evidence type="ECO:0000256" key="10">
    <source>
        <dbReference type="ARBA" id="ARBA00038367"/>
    </source>
</evidence>
<keyword evidence="8 12" id="KW-0131">Cell cycle</keyword>
<evidence type="ECO:0000256" key="5">
    <source>
        <dbReference type="ARBA" id="ARBA00022679"/>
    </source>
</evidence>
<keyword evidence="15" id="KW-1185">Reference proteome</keyword>
<dbReference type="InterPro" id="IPR005750">
    <property type="entry name" value="UDP_GlcNAc_COvinyl_MurA"/>
</dbReference>
<feature type="binding site" evidence="12">
    <location>
        <begin position="22"/>
        <end position="23"/>
    </location>
    <ligand>
        <name>phosphoenolpyruvate</name>
        <dbReference type="ChEBI" id="CHEBI:58702"/>
    </ligand>
</feature>
<feature type="binding site" evidence="12">
    <location>
        <position position="328"/>
    </location>
    <ligand>
        <name>UDP-N-acetyl-alpha-D-glucosamine</name>
        <dbReference type="ChEBI" id="CHEBI:57705"/>
    </ligand>
</feature>
<evidence type="ECO:0000256" key="7">
    <source>
        <dbReference type="ARBA" id="ARBA00022984"/>
    </source>
</evidence>
<name>A0ABS3NSU4_9BACI</name>
<dbReference type="Proteomes" id="UP000677611">
    <property type="component" value="Unassembled WGS sequence"/>
</dbReference>
<evidence type="ECO:0000313" key="15">
    <source>
        <dbReference type="Proteomes" id="UP000677611"/>
    </source>
</evidence>
<evidence type="ECO:0000259" key="13">
    <source>
        <dbReference type="Pfam" id="PF00275"/>
    </source>
</evidence>
<feature type="binding site" evidence="12">
    <location>
        <position position="93"/>
    </location>
    <ligand>
        <name>UDP-N-acetyl-alpha-D-glucosamine</name>
        <dbReference type="ChEBI" id="CHEBI:57705"/>
    </ligand>
</feature>
<feature type="domain" description="Enolpyruvate transferase" evidence="13">
    <location>
        <begin position="6"/>
        <end position="407"/>
    </location>
</feature>
<dbReference type="NCBIfam" id="TIGR01072">
    <property type="entry name" value="murA"/>
    <property type="match status" value="1"/>
</dbReference>
<dbReference type="Pfam" id="PF00275">
    <property type="entry name" value="EPSP_synthase"/>
    <property type="match status" value="1"/>
</dbReference>